<dbReference type="PROSITE" id="PS51186">
    <property type="entry name" value="GNAT"/>
    <property type="match status" value="1"/>
</dbReference>
<dbReference type="EMBL" id="LR633966">
    <property type="protein sequence ID" value="VUX54982.1"/>
    <property type="molecule type" value="Genomic_DNA"/>
</dbReference>
<evidence type="ECO:0000259" key="1">
    <source>
        <dbReference type="PROSITE" id="PS51186"/>
    </source>
</evidence>
<protein>
    <submittedName>
        <fullName evidence="2">Acetyltransferase (GNAT) domain protein</fullName>
    </submittedName>
</protein>
<dbReference type="SUPFAM" id="SSF55729">
    <property type="entry name" value="Acyl-CoA N-acyltransferases (Nat)"/>
    <property type="match status" value="1"/>
</dbReference>
<proteinExistence type="predicted"/>
<evidence type="ECO:0000313" key="2">
    <source>
        <dbReference type="EMBL" id="VUX54982.1"/>
    </source>
</evidence>
<dbReference type="AlphaFoldDB" id="A0A7D9D157"/>
<sequence length="169" mass="19264">MIEFDSKRFQLRELTLNDVTERYLEWLRDADAIKYIAAATKTNELSDLKTYVKDRIGRNDVLFLGIFEKEKGTHIGNIKYEPVNSDLGYAIMGILIGEPKWREKGVGTEVLETSALWLKDNSNINQILLGVNEKNIAGIRSYEKAGFIVADTPYIKKEASGQVTMIWNM</sequence>
<dbReference type="InterPro" id="IPR016181">
    <property type="entry name" value="Acyl_CoA_acyltransferase"/>
</dbReference>
<dbReference type="PANTHER" id="PTHR43415">
    <property type="entry name" value="SPERMIDINE N(1)-ACETYLTRANSFERASE"/>
    <property type="match status" value="1"/>
</dbReference>
<keyword evidence="2" id="KW-0808">Transferase</keyword>
<name>A0A7D9D157_9GAMM</name>
<dbReference type="Pfam" id="PF13302">
    <property type="entry name" value="Acetyltransf_3"/>
    <property type="match status" value="1"/>
</dbReference>
<organism evidence="2">
    <name type="scientific">uncultured Woeseiaceae bacterium</name>
    <dbReference type="NCBI Taxonomy" id="1983305"/>
    <lineage>
        <taxon>Bacteria</taxon>
        <taxon>Pseudomonadati</taxon>
        <taxon>Pseudomonadota</taxon>
        <taxon>Gammaproteobacteria</taxon>
        <taxon>Woeseiales</taxon>
        <taxon>Woeseiaceae</taxon>
        <taxon>environmental samples</taxon>
    </lineage>
</organism>
<reference evidence="2" key="1">
    <citation type="submission" date="2019-07" db="EMBL/GenBank/DDBJ databases">
        <authorList>
            <person name="Weber M."/>
            <person name="Kostadinov I."/>
            <person name="Kostadinov D I."/>
        </authorList>
    </citation>
    <scope>NUCLEOTIDE SEQUENCE</scope>
    <source>
        <strain evidence="2">Gfbio:sag-sample-b02:053724c1-46a9-4a36-b237-ea2bf867836b</strain>
    </source>
</reference>
<accession>A0A7D9D157</accession>
<dbReference type="Gene3D" id="3.40.630.30">
    <property type="match status" value="1"/>
</dbReference>
<dbReference type="InterPro" id="IPR000182">
    <property type="entry name" value="GNAT_dom"/>
</dbReference>
<feature type="domain" description="N-acetyltransferase" evidence="1">
    <location>
        <begin position="14"/>
        <end position="169"/>
    </location>
</feature>
<gene>
    <name evidence="2" type="ORF">JTBB02_V1_70003</name>
</gene>
<dbReference type="GO" id="GO:0016747">
    <property type="term" value="F:acyltransferase activity, transferring groups other than amino-acyl groups"/>
    <property type="evidence" value="ECO:0007669"/>
    <property type="project" value="InterPro"/>
</dbReference>
<dbReference type="PANTHER" id="PTHR43415:SF3">
    <property type="entry name" value="GNAT-FAMILY ACETYLTRANSFERASE"/>
    <property type="match status" value="1"/>
</dbReference>